<keyword evidence="3" id="KW-0808">Transferase</keyword>
<dbReference type="Proteomes" id="UP000636518">
    <property type="component" value="Unassembled WGS sequence"/>
</dbReference>
<reference evidence="3 5" key="1">
    <citation type="journal article" date="2020" name="Microorganisms">
        <title>Reliable Identification of Environmental Pseudomonas Isolates Using the rpoD Gene.</title>
        <authorList>
            <consortium name="The Broad Institute Genome Sequencing Platform"/>
            <person name="Girard L."/>
            <person name="Lood C."/>
            <person name="Rokni-Zadeh H."/>
            <person name="van Noort V."/>
            <person name="Lavigne R."/>
            <person name="De Mot R."/>
        </authorList>
    </citation>
    <scope>NUCLEOTIDE SEQUENCE</scope>
    <source>
        <strain evidence="3 5">SWRI12</strain>
    </source>
</reference>
<dbReference type="Gene3D" id="3.90.1720.10">
    <property type="entry name" value="endopeptidase domain like (from Nostoc punctiforme)"/>
    <property type="match status" value="1"/>
</dbReference>
<dbReference type="AlphaFoldDB" id="A0A923FHN3"/>
<evidence type="ECO:0000256" key="1">
    <source>
        <dbReference type="SAM" id="Phobius"/>
    </source>
</evidence>
<dbReference type="EMBL" id="JABWRB020000001">
    <property type="protein sequence ID" value="MBV4495583.1"/>
    <property type="molecule type" value="Genomic_DNA"/>
</dbReference>
<feature type="transmembrane region" description="Helical" evidence="1">
    <location>
        <begin position="12"/>
        <end position="32"/>
    </location>
</feature>
<organism evidence="3">
    <name type="scientific">Pseudomonas zanjanensis</name>
    <dbReference type="NCBI Taxonomy" id="2745496"/>
    <lineage>
        <taxon>Bacteria</taxon>
        <taxon>Pseudomonadati</taxon>
        <taxon>Pseudomonadota</taxon>
        <taxon>Gammaproteobacteria</taxon>
        <taxon>Pseudomonadales</taxon>
        <taxon>Pseudomonadaceae</taxon>
        <taxon>Pseudomonas</taxon>
    </lineage>
</organism>
<dbReference type="PROSITE" id="PS51934">
    <property type="entry name" value="LRAT"/>
    <property type="match status" value="1"/>
</dbReference>
<dbReference type="GO" id="GO:0042572">
    <property type="term" value="P:retinol metabolic process"/>
    <property type="evidence" value="ECO:0007669"/>
    <property type="project" value="InterPro"/>
</dbReference>
<keyword evidence="5" id="KW-1185">Reference proteome</keyword>
<evidence type="ECO:0000313" key="3">
    <source>
        <dbReference type="EMBL" id="MBC3392708.1"/>
    </source>
</evidence>
<dbReference type="PANTHER" id="PTHR46678">
    <property type="entry name" value="LECITHIN RETINOL ACYLTRANSFERASE"/>
    <property type="match status" value="1"/>
</dbReference>
<dbReference type="GO" id="GO:0006776">
    <property type="term" value="P:vitamin A metabolic process"/>
    <property type="evidence" value="ECO:0007669"/>
    <property type="project" value="TreeGrafter"/>
</dbReference>
<keyword evidence="1" id="KW-0472">Membrane</keyword>
<comment type="caution">
    <text evidence="3">The sequence shown here is derived from an EMBL/GenBank/DDBJ whole genome shotgun (WGS) entry which is preliminary data.</text>
</comment>
<dbReference type="GO" id="GO:0047173">
    <property type="term" value="F:phosphatidylcholine-retinol O-acyltransferase activity"/>
    <property type="evidence" value="ECO:0007669"/>
    <property type="project" value="InterPro"/>
</dbReference>
<dbReference type="PANTHER" id="PTHR46678:SF1">
    <property type="entry name" value="LECITHIN RETINOL ACYLTRANSFERASE"/>
    <property type="match status" value="1"/>
</dbReference>
<gene>
    <name evidence="4" type="ORF">HU715_009435</name>
    <name evidence="3" type="ORF">HU715_23950</name>
</gene>
<evidence type="ECO:0000313" key="5">
    <source>
        <dbReference type="Proteomes" id="UP000636518"/>
    </source>
</evidence>
<sequence length="197" mass="21921">MIDLTHRAMDGLSALRSVALVLMALVTASAFYRLGTPMLDGQGCAAARNRGLSDIALKWVHVERSGATLPIGAHLISPRGFYLHHGIYLGDLKVAHYSGFSGSLRSGPIEVIDLEHFAHGKPVWIAQEPYEFSNDEVVRRALSRLGENRYRILSNNCEHFCNWCISGKHYSAQVDAYFQRPRDLFALISTLEPQLIA</sequence>
<keyword evidence="1" id="KW-1133">Transmembrane helix</keyword>
<dbReference type="InterPro" id="IPR042288">
    <property type="entry name" value="LRAT"/>
</dbReference>
<proteinExistence type="predicted"/>
<dbReference type="EMBL" id="JABWRB010000040">
    <property type="protein sequence ID" value="MBC3392708.1"/>
    <property type="molecule type" value="Genomic_DNA"/>
</dbReference>
<protein>
    <submittedName>
        <fullName evidence="3">Lecithin retinol acyltransferase family protein</fullName>
    </submittedName>
</protein>
<reference evidence="3" key="2">
    <citation type="submission" date="2020-07" db="EMBL/GenBank/DDBJ databases">
        <authorList>
            <person name="Lood C."/>
            <person name="Girard L."/>
        </authorList>
    </citation>
    <scope>NUCLEOTIDE SEQUENCE</scope>
    <source>
        <strain evidence="3">SWRI12</strain>
    </source>
</reference>
<keyword evidence="1" id="KW-0812">Transmembrane</keyword>
<dbReference type="RefSeq" id="WP_186709399.1">
    <property type="nucleotide sequence ID" value="NZ_JABWRB020000001.1"/>
</dbReference>
<evidence type="ECO:0000313" key="4">
    <source>
        <dbReference type="EMBL" id="MBV4495583.1"/>
    </source>
</evidence>
<evidence type="ECO:0000259" key="2">
    <source>
        <dbReference type="PROSITE" id="PS51934"/>
    </source>
</evidence>
<name>A0A923FHN3_9PSED</name>
<feature type="domain" description="LRAT" evidence="2">
    <location>
        <begin position="74"/>
        <end position="173"/>
    </location>
</feature>
<dbReference type="InterPro" id="IPR007053">
    <property type="entry name" value="LRAT_dom"/>
</dbReference>
<reference evidence="4" key="3">
    <citation type="submission" date="2021-06" db="EMBL/GenBank/DDBJ databases">
        <title>Updating the genus Pseudomonas: Description of 43 new species and partition of the Pseudomonas putida group.</title>
        <authorList>
            <person name="Girard L."/>
            <person name="Lood C."/>
            <person name="Vandamme P."/>
            <person name="Rokni-Zadeh H."/>
            <person name="Van Noort V."/>
            <person name="Hofte M."/>
            <person name="Lavigne R."/>
            <person name="De Mot R."/>
        </authorList>
    </citation>
    <scope>NUCLEOTIDE SEQUENCE</scope>
    <source>
        <strain evidence="4">SWRI12</strain>
    </source>
</reference>
<accession>A0A923FHN3</accession>
<dbReference type="Pfam" id="PF04970">
    <property type="entry name" value="LRAT"/>
    <property type="match status" value="1"/>
</dbReference>
<keyword evidence="3" id="KW-0012">Acyltransferase</keyword>